<feature type="domain" description="Helicase C-terminal" evidence="4">
    <location>
        <begin position="1186"/>
        <end position="1344"/>
    </location>
</feature>
<evidence type="ECO:0000259" key="4">
    <source>
        <dbReference type="PROSITE" id="PS51194"/>
    </source>
</evidence>
<keyword evidence="2 5" id="KW-0067">ATP-binding</keyword>
<comment type="caution">
    <text evidence="5">The sequence shown here is derived from an EMBL/GenBank/DDBJ whole genome shotgun (WGS) entry which is preliminary data.</text>
</comment>
<dbReference type="PROSITE" id="PS51192">
    <property type="entry name" value="HELICASE_ATP_BIND_1"/>
    <property type="match status" value="1"/>
</dbReference>
<dbReference type="GO" id="GO:0016787">
    <property type="term" value="F:hydrolase activity"/>
    <property type="evidence" value="ECO:0007669"/>
    <property type="project" value="UniProtKB-KW"/>
</dbReference>
<reference evidence="5" key="1">
    <citation type="submission" date="2024-02" db="EMBL/GenBank/DDBJ databases">
        <authorList>
            <consortium name="Clinical and Environmental Microbiology Branch: Whole genome sequencing antimicrobial resistance pathogens in the healthcare setting"/>
        </authorList>
    </citation>
    <scope>NUCLEOTIDE SEQUENCE</scope>
    <source>
        <strain evidence="5">2021DK-00143</strain>
    </source>
</reference>
<dbReference type="InterPro" id="IPR027417">
    <property type="entry name" value="P-loop_NTPase"/>
</dbReference>
<dbReference type="EMBL" id="ABLOKC030000004">
    <property type="protein sequence ID" value="EML1470405.1"/>
    <property type="molecule type" value="Genomic_DNA"/>
</dbReference>
<dbReference type="PROSITE" id="PS51194">
    <property type="entry name" value="HELICASE_CTER"/>
    <property type="match status" value="1"/>
</dbReference>
<name>A0AAI9DIK5_PLUGE</name>
<keyword evidence="2 5" id="KW-0347">Helicase</keyword>
<feature type="domain" description="Helicase ATP-binding" evidence="3">
    <location>
        <begin position="914"/>
        <end position="1067"/>
    </location>
</feature>
<proteinExistence type="predicted"/>
<dbReference type="Gene3D" id="3.40.50.10810">
    <property type="entry name" value="Tandem AAA-ATPase domain"/>
    <property type="match status" value="1"/>
</dbReference>
<dbReference type="GO" id="GO:0004386">
    <property type="term" value="F:helicase activity"/>
    <property type="evidence" value="ECO:0007669"/>
    <property type="project" value="UniProtKB-KW"/>
</dbReference>
<gene>
    <name evidence="5" type="ORF">QEG54_001095</name>
</gene>
<dbReference type="RefSeq" id="WP_080965029.1">
    <property type="nucleotide sequence ID" value="NZ_CACVCI010000001.1"/>
</dbReference>
<sequence>MTSRSDNMTSHGHGADTIAGLPYHFAVLLSQLALLGELSRTALLENVHLLGISPTGDRRMSTAEVSDALERLRAQGWVQKTGTRWALTPGLENSVFLWLLTQPEARKAILGGPQPLPLYLRGVTQPDRALLWTAILSGNVTVLPALLAKNAAYFDYFDAVDPTVTLFTDDAGQRVFTLLNEEVQSLLLATALNDASYRLSDCQPIWQFARAQALSHKRIAELLHGPLALQALLRNDRELLTQLTANGLPLSVAGWFCLYRGDPAGATEVHRQLLGQYRKITRSRQLHLPPLASVRVALTLLPSDKPADIKTLREVTRQAIAGGFGGEWSILEGLLRERSGAALAHPPQMSSRAFSGMAGLLKALVLYWRGDIPDADKLCKQLEAFARLLEVRGYQLPAYDIRTILHLTFSQAAPTRPGEVQPLCSLWQRKPDWEYALEALGQLMPKASSSDSRLAWLVALGRWGVELSPLEQKRNKQGWTKGRAVALKRLHAEADTLPWLVAQDRQVIRHIHYTSGYSYYDRGRYELDAESALPLLAGHPAVFWHDAPDTRIDVEAGQVTLVLTESDNRLRLTLSPAIGEGQHLVTRKETPTRLVVYPVSEEHRRIAAIVGDGLHIPLSGRDRALQSVAAIAPLLPVQTDLPELMAHIPHVPADDKIYAHLLPLGEGLRMQLLVRPLADGAWFAPGRGSDVISGEQAGQAIQAQRSLADEQQRLRQVLALCPMLAEGAPDTNEWQFDDPQDALEALSELRNVDSALLECVWPEGERLRLGGRRNMHALTLNTHRQGEWFTLGGTLKLDDGRVLELRQLLTLLQESRGRFIRLGEGDWLALDNQLRQRLQQIALLSGGRDNLNLNALTLPFLKQLADEAGEFSGDADWQQQLSRLEAREQHRPAVPSTLKAELRDYQVEGFCWLSRLAQWGVGACLADDMGLGKTLQALALMLERASGGPQLVVAPTSVTHNWLSESSRFAPTLRLRDYRSRRDLSALEPFEVVVVSYGLLLQDAGLFHQPQWHSVVLDEAQSIKNAQTQRAKAVTALKADFRLALSGTPVENHLGELWSLFRFLNPGLLGSLKSFNQRFALPAGQGDRVAGGALKQLVKPFILRRTKSQVLDELPPRTDILYQIPMSAEEQHWYEALRRQAVENLEAGENVGPLQVLTEITRLRRFCCNPALVLESAAPQSSKLAACLAIIGELRENHHKALVFSQFVDHLALLRAALERAGIAYQYLDGTTPAAERQKRVAAFQAGEGDLFLISLKAGGTGLNLTAADYVIHLDPWWNPAVEDQASDRAHRMGQERPVTVYRLVMEGTLEEQMVSLHNKKRQMAEDLLEGSDAVGRLDTQALLSVLRGGTP</sequence>
<evidence type="ECO:0000256" key="2">
    <source>
        <dbReference type="ARBA" id="ARBA00022806"/>
    </source>
</evidence>
<dbReference type="InterPro" id="IPR014001">
    <property type="entry name" value="Helicase_ATP-bd"/>
</dbReference>
<dbReference type="PANTHER" id="PTHR10799">
    <property type="entry name" value="SNF2/RAD54 HELICASE FAMILY"/>
    <property type="match status" value="1"/>
</dbReference>
<accession>A0AAI9DIK5</accession>
<dbReference type="InterPro" id="IPR038718">
    <property type="entry name" value="SNF2-like_sf"/>
</dbReference>
<evidence type="ECO:0000313" key="5">
    <source>
        <dbReference type="EMBL" id="EML1470405.1"/>
    </source>
</evidence>
<dbReference type="SUPFAM" id="SSF52540">
    <property type="entry name" value="P-loop containing nucleoside triphosphate hydrolases"/>
    <property type="match status" value="2"/>
</dbReference>
<organism evidence="5">
    <name type="scientific">Pluralibacter gergoviae</name>
    <name type="common">Enterobacter gergoviae</name>
    <dbReference type="NCBI Taxonomy" id="61647"/>
    <lineage>
        <taxon>Bacteria</taxon>
        <taxon>Pseudomonadati</taxon>
        <taxon>Pseudomonadota</taxon>
        <taxon>Gammaproteobacteria</taxon>
        <taxon>Enterobacterales</taxon>
        <taxon>Enterobacteriaceae</taxon>
        <taxon>Pluralibacter</taxon>
    </lineage>
</organism>
<evidence type="ECO:0000256" key="1">
    <source>
        <dbReference type="ARBA" id="ARBA00022801"/>
    </source>
</evidence>
<dbReference type="CDD" id="cd18012">
    <property type="entry name" value="DEXQc_arch_SWI2_SNF2"/>
    <property type="match status" value="1"/>
</dbReference>
<keyword evidence="1" id="KW-0378">Hydrolase</keyword>
<keyword evidence="2 5" id="KW-0547">Nucleotide-binding</keyword>
<evidence type="ECO:0000259" key="3">
    <source>
        <dbReference type="PROSITE" id="PS51192"/>
    </source>
</evidence>
<dbReference type="InterPro" id="IPR049730">
    <property type="entry name" value="SNF2/RAD54-like_C"/>
</dbReference>
<dbReference type="SMART" id="SM00490">
    <property type="entry name" value="HELICc"/>
    <property type="match status" value="1"/>
</dbReference>
<dbReference type="Gene3D" id="3.40.50.300">
    <property type="entry name" value="P-loop containing nucleotide triphosphate hydrolases"/>
    <property type="match status" value="1"/>
</dbReference>
<dbReference type="InterPro" id="IPR000330">
    <property type="entry name" value="SNF2_N"/>
</dbReference>
<dbReference type="Pfam" id="PF00271">
    <property type="entry name" value="Helicase_C"/>
    <property type="match status" value="1"/>
</dbReference>
<dbReference type="GO" id="GO:0005524">
    <property type="term" value="F:ATP binding"/>
    <property type="evidence" value="ECO:0007669"/>
    <property type="project" value="InterPro"/>
</dbReference>
<dbReference type="InterPro" id="IPR001650">
    <property type="entry name" value="Helicase_C-like"/>
</dbReference>
<dbReference type="Pfam" id="PF00176">
    <property type="entry name" value="SNF2-rel_dom"/>
    <property type="match status" value="1"/>
</dbReference>
<dbReference type="CDD" id="cd18793">
    <property type="entry name" value="SF2_C_SNF"/>
    <property type="match status" value="1"/>
</dbReference>
<dbReference type="SMART" id="SM00487">
    <property type="entry name" value="DEXDc"/>
    <property type="match status" value="1"/>
</dbReference>
<protein>
    <submittedName>
        <fullName evidence="5">DEAD/DEAH box helicase</fullName>
    </submittedName>
</protein>